<dbReference type="Gene3D" id="1.10.10.60">
    <property type="entry name" value="Homeodomain-like"/>
    <property type="match status" value="2"/>
</dbReference>
<sequence>MDFLVNTTAPVPPLSSPRVKANDTRQCLEEMVPNSGALVTQVSRDMLAGQPTDELAPLSRFPDIYQEARSLQHARQGRPIRAGFSSASPLDHQSDQLTAAPIRPDSGVPSFNTTEEEDKGEARSSYSIVETDWKAEKHGRPRSNRTGRPVRSRAWTCDECNRLRQLVETYPIGTRARWRHIAHDLDSGRTPDQCLRKWVAVLDPSLKKRGDPWTAQEDEVIVKYIGECKEAGTRLSWARLASMLPGRTDTRIRCHYVRDLRADDNCHTVT</sequence>
<evidence type="ECO:0000259" key="7">
    <source>
        <dbReference type="PROSITE" id="PS51294"/>
    </source>
</evidence>
<dbReference type="InterPro" id="IPR009057">
    <property type="entry name" value="Homeodomain-like_sf"/>
</dbReference>
<protein>
    <submittedName>
        <fullName evidence="8">Myb-like DNA-binding domain</fullName>
    </submittedName>
</protein>
<evidence type="ECO:0000256" key="1">
    <source>
        <dbReference type="ARBA" id="ARBA00023015"/>
    </source>
</evidence>
<dbReference type="CDD" id="cd00167">
    <property type="entry name" value="SANT"/>
    <property type="match status" value="2"/>
</dbReference>
<organism evidence="8 9">
    <name type="scientific">Carpediemonas membranifera</name>
    <dbReference type="NCBI Taxonomy" id="201153"/>
    <lineage>
        <taxon>Eukaryota</taxon>
        <taxon>Metamonada</taxon>
        <taxon>Carpediemonas-like organisms</taxon>
        <taxon>Carpediemonas</taxon>
    </lineage>
</organism>
<dbReference type="GO" id="GO:0042795">
    <property type="term" value="P:snRNA transcription by RNA polymerase II"/>
    <property type="evidence" value="ECO:0007669"/>
    <property type="project" value="TreeGrafter"/>
</dbReference>
<feature type="domain" description="Myb-like" evidence="6">
    <location>
        <begin position="147"/>
        <end position="202"/>
    </location>
</feature>
<dbReference type="Proteomes" id="UP000717585">
    <property type="component" value="Unassembled WGS sequence"/>
</dbReference>
<dbReference type="GO" id="GO:0042796">
    <property type="term" value="P:snRNA transcription by RNA polymerase III"/>
    <property type="evidence" value="ECO:0007669"/>
    <property type="project" value="TreeGrafter"/>
</dbReference>
<feature type="domain" description="HTH myb-type" evidence="7">
    <location>
        <begin position="147"/>
        <end position="206"/>
    </location>
</feature>
<evidence type="ECO:0000256" key="3">
    <source>
        <dbReference type="ARBA" id="ARBA00023163"/>
    </source>
</evidence>
<accession>A0A8J6ARR3</accession>
<dbReference type="PANTHER" id="PTHR46621">
    <property type="entry name" value="SNRNA-ACTIVATING PROTEIN COMPLEX SUBUNIT 4"/>
    <property type="match status" value="1"/>
</dbReference>
<dbReference type="OrthoDB" id="2143914at2759"/>
<keyword evidence="9" id="KW-1185">Reference proteome</keyword>
<gene>
    <name evidence="8" type="ORF">J8273_5312</name>
</gene>
<proteinExistence type="predicted"/>
<evidence type="ECO:0000256" key="2">
    <source>
        <dbReference type="ARBA" id="ARBA00023125"/>
    </source>
</evidence>
<evidence type="ECO:0000259" key="6">
    <source>
        <dbReference type="PROSITE" id="PS50090"/>
    </source>
</evidence>
<dbReference type="InterPro" id="IPR017930">
    <property type="entry name" value="Myb_dom"/>
</dbReference>
<feature type="region of interest" description="Disordered" evidence="5">
    <location>
        <begin position="70"/>
        <end position="128"/>
    </location>
</feature>
<dbReference type="AlphaFoldDB" id="A0A8J6ARR3"/>
<dbReference type="Pfam" id="PF00249">
    <property type="entry name" value="Myb_DNA-binding"/>
    <property type="match status" value="1"/>
</dbReference>
<dbReference type="GO" id="GO:0001006">
    <property type="term" value="F:RNA polymerase III type 3 promoter sequence-specific DNA binding"/>
    <property type="evidence" value="ECO:0007669"/>
    <property type="project" value="TreeGrafter"/>
</dbReference>
<dbReference type="GO" id="GO:0000978">
    <property type="term" value="F:RNA polymerase II cis-regulatory region sequence-specific DNA binding"/>
    <property type="evidence" value="ECO:0007669"/>
    <property type="project" value="TreeGrafter"/>
</dbReference>
<dbReference type="Pfam" id="PF13921">
    <property type="entry name" value="Myb_DNA-bind_6"/>
    <property type="match status" value="1"/>
</dbReference>
<dbReference type="EMBL" id="JAHDYR010000038">
    <property type="protein sequence ID" value="KAG9392323.1"/>
    <property type="molecule type" value="Genomic_DNA"/>
</dbReference>
<evidence type="ECO:0000313" key="8">
    <source>
        <dbReference type="EMBL" id="KAG9392323.1"/>
    </source>
</evidence>
<dbReference type="SMART" id="SM00717">
    <property type="entry name" value="SANT"/>
    <property type="match status" value="2"/>
</dbReference>
<keyword evidence="1" id="KW-0805">Transcription regulation</keyword>
<dbReference type="GO" id="GO:0019185">
    <property type="term" value="C:snRNA-activating protein complex"/>
    <property type="evidence" value="ECO:0007669"/>
    <property type="project" value="TreeGrafter"/>
</dbReference>
<dbReference type="InterPro" id="IPR051575">
    <property type="entry name" value="Myb-like_DNA-bd"/>
</dbReference>
<evidence type="ECO:0000256" key="4">
    <source>
        <dbReference type="ARBA" id="ARBA00023242"/>
    </source>
</evidence>
<dbReference type="PROSITE" id="PS51294">
    <property type="entry name" value="HTH_MYB"/>
    <property type="match status" value="1"/>
</dbReference>
<dbReference type="PROSITE" id="PS50090">
    <property type="entry name" value="MYB_LIKE"/>
    <property type="match status" value="2"/>
</dbReference>
<evidence type="ECO:0000256" key="5">
    <source>
        <dbReference type="SAM" id="MobiDB-lite"/>
    </source>
</evidence>
<evidence type="ECO:0000313" key="9">
    <source>
        <dbReference type="Proteomes" id="UP000717585"/>
    </source>
</evidence>
<keyword evidence="3" id="KW-0804">Transcription</keyword>
<dbReference type="InterPro" id="IPR001005">
    <property type="entry name" value="SANT/Myb"/>
</dbReference>
<dbReference type="SUPFAM" id="SSF46689">
    <property type="entry name" value="Homeodomain-like"/>
    <property type="match status" value="1"/>
</dbReference>
<comment type="caution">
    <text evidence="8">The sequence shown here is derived from an EMBL/GenBank/DDBJ whole genome shotgun (WGS) entry which is preliminary data.</text>
</comment>
<dbReference type="PANTHER" id="PTHR46621:SF1">
    <property type="entry name" value="SNRNA-ACTIVATING PROTEIN COMPLEX SUBUNIT 4"/>
    <property type="match status" value="1"/>
</dbReference>
<feature type="domain" description="Myb-like" evidence="6">
    <location>
        <begin position="205"/>
        <end position="260"/>
    </location>
</feature>
<reference evidence="8" key="1">
    <citation type="submission" date="2021-05" db="EMBL/GenBank/DDBJ databases">
        <title>A free-living protist that lacks canonical eukaryotic 1 DNA replication and segregation systems.</title>
        <authorList>
            <person name="Salas-Leiva D.E."/>
            <person name="Tromer E.C."/>
            <person name="Curtis B.A."/>
            <person name="Jerlstrom-Hultqvist J."/>
            <person name="Kolisko M."/>
            <person name="Yi Z."/>
            <person name="Salas-Leiva J.S."/>
            <person name="Gallot-Lavallee L."/>
            <person name="Kops G.J.P.L."/>
            <person name="Archibald J.M."/>
            <person name="Simpson A.G.B."/>
            <person name="Roger A.J."/>
        </authorList>
    </citation>
    <scope>NUCLEOTIDE SEQUENCE</scope>
    <source>
        <strain evidence="8">BICM</strain>
    </source>
</reference>
<keyword evidence="4" id="KW-0539">Nucleus</keyword>
<feature type="region of interest" description="Disordered" evidence="5">
    <location>
        <begin position="1"/>
        <end position="20"/>
    </location>
</feature>
<keyword evidence="2 8" id="KW-0238">DNA-binding</keyword>
<name>A0A8J6ARR3_9EUKA</name>